<evidence type="ECO:0000313" key="3">
    <source>
        <dbReference type="Proteomes" id="UP000499080"/>
    </source>
</evidence>
<feature type="region of interest" description="Disordered" evidence="1">
    <location>
        <begin position="1"/>
        <end position="20"/>
    </location>
</feature>
<reference evidence="2 3" key="1">
    <citation type="journal article" date="2019" name="Sci. Rep.">
        <title>Orb-weaving spider Araneus ventricosus genome elucidates the spidroin gene catalogue.</title>
        <authorList>
            <person name="Kono N."/>
            <person name="Nakamura H."/>
            <person name="Ohtoshi R."/>
            <person name="Moran D.A.P."/>
            <person name="Shinohara A."/>
            <person name="Yoshida Y."/>
            <person name="Fujiwara M."/>
            <person name="Mori M."/>
            <person name="Tomita M."/>
            <person name="Arakawa K."/>
        </authorList>
    </citation>
    <scope>NUCLEOTIDE SEQUENCE [LARGE SCALE GENOMIC DNA]</scope>
</reference>
<proteinExistence type="predicted"/>
<evidence type="ECO:0000256" key="1">
    <source>
        <dbReference type="SAM" id="MobiDB-lite"/>
    </source>
</evidence>
<evidence type="ECO:0000313" key="2">
    <source>
        <dbReference type="EMBL" id="GBM45368.1"/>
    </source>
</evidence>
<organism evidence="2 3">
    <name type="scientific">Araneus ventricosus</name>
    <name type="common">Orbweaver spider</name>
    <name type="synonym">Epeira ventricosa</name>
    <dbReference type="NCBI Taxonomy" id="182803"/>
    <lineage>
        <taxon>Eukaryota</taxon>
        <taxon>Metazoa</taxon>
        <taxon>Ecdysozoa</taxon>
        <taxon>Arthropoda</taxon>
        <taxon>Chelicerata</taxon>
        <taxon>Arachnida</taxon>
        <taxon>Araneae</taxon>
        <taxon>Araneomorphae</taxon>
        <taxon>Entelegynae</taxon>
        <taxon>Araneoidea</taxon>
        <taxon>Araneidae</taxon>
        <taxon>Araneus</taxon>
    </lineage>
</organism>
<dbReference type="EMBL" id="BGPR01001098">
    <property type="protein sequence ID" value="GBM45368.1"/>
    <property type="molecule type" value="Genomic_DNA"/>
</dbReference>
<accession>A0A4Y2FYA6</accession>
<protein>
    <submittedName>
        <fullName evidence="2">Uncharacterized protein</fullName>
    </submittedName>
</protein>
<name>A0A4Y2FYA6_ARAVE</name>
<keyword evidence="3" id="KW-1185">Reference proteome</keyword>
<gene>
    <name evidence="2" type="ORF">AVEN_270682_1</name>
</gene>
<dbReference type="Proteomes" id="UP000499080">
    <property type="component" value="Unassembled WGS sequence"/>
</dbReference>
<sequence length="198" mass="22335">MASPKLAPAECPNLNPDTTTTTSLSQWRRIIMVFFPNFHKITKASMSIMQFSKGSKETKRMTSKKSWLSFTYYFRGIPTQYPAPKSYLKKKLHAISTPLWNNGDTGRNVHLILPKVKTFPKAKTFRGKDQKSCLQRDMANSQLTLRDLASGRPIAVVVASWKAICTSQPAASPYKLISSHQALKRPTTFLVERVLNNS</sequence>
<dbReference type="AlphaFoldDB" id="A0A4Y2FYA6"/>
<comment type="caution">
    <text evidence="2">The sequence shown here is derived from an EMBL/GenBank/DDBJ whole genome shotgun (WGS) entry which is preliminary data.</text>
</comment>